<keyword evidence="2" id="KW-0732">Signal</keyword>
<feature type="domain" description="EGF-like" evidence="3">
    <location>
        <begin position="292"/>
        <end position="339"/>
    </location>
</feature>
<evidence type="ECO:0000259" key="3">
    <source>
        <dbReference type="SMART" id="SM00181"/>
    </source>
</evidence>
<keyword evidence="1" id="KW-1133">Transmembrane helix</keyword>
<feature type="domain" description="EGF-like" evidence="3">
    <location>
        <begin position="487"/>
        <end position="522"/>
    </location>
</feature>
<evidence type="ECO:0000313" key="5">
    <source>
        <dbReference type="Proteomes" id="UP000008974"/>
    </source>
</evidence>
<feature type="domain" description="EGF-like" evidence="3">
    <location>
        <begin position="342"/>
        <end position="378"/>
    </location>
</feature>
<keyword evidence="1" id="KW-0812">Transmembrane</keyword>
<gene>
    <name evidence="4" type="ORF">GLP15_1535</name>
</gene>
<dbReference type="PANTHER" id="PTHR23275">
    <property type="entry name" value="CABRIOLET.-RELATED"/>
    <property type="match status" value="1"/>
</dbReference>
<dbReference type="InterPro" id="IPR006212">
    <property type="entry name" value="Furin_repeat"/>
</dbReference>
<feature type="signal peptide" evidence="2">
    <location>
        <begin position="1"/>
        <end position="31"/>
    </location>
</feature>
<dbReference type="InterPro" id="IPR052798">
    <property type="entry name" value="Giardia_VSA"/>
</dbReference>
<proteinExistence type="predicted"/>
<feature type="domain" description="EGF-like" evidence="3">
    <location>
        <begin position="193"/>
        <end position="229"/>
    </location>
</feature>
<feature type="domain" description="EGF-like" evidence="3">
    <location>
        <begin position="40"/>
        <end position="78"/>
    </location>
</feature>
<feature type="transmembrane region" description="Helical" evidence="1">
    <location>
        <begin position="572"/>
        <end position="596"/>
    </location>
</feature>
<dbReference type="EMBL" id="ACVC01000048">
    <property type="protein sequence ID" value="EFO65100.1"/>
    <property type="molecule type" value="Genomic_DNA"/>
</dbReference>
<feature type="chain" id="PRO_5003145011" evidence="2">
    <location>
        <begin position="32"/>
        <end position="633"/>
    </location>
</feature>
<dbReference type="Proteomes" id="UP000008974">
    <property type="component" value="Unassembled WGS sequence"/>
</dbReference>
<dbReference type="SUPFAM" id="SSF57184">
    <property type="entry name" value="Growth factor receptor domain"/>
    <property type="match status" value="4"/>
</dbReference>
<dbReference type="VEuPathDB" id="GiardiaDB:GLP15_1535"/>
<feature type="domain" description="EGF-like" evidence="3">
    <location>
        <begin position="416"/>
        <end position="445"/>
    </location>
</feature>
<dbReference type="OrthoDB" id="10045365at2759"/>
<organism evidence="4 5">
    <name type="scientific">Giardia intestinalis (strain P15)</name>
    <name type="common">Giardia lamblia</name>
    <dbReference type="NCBI Taxonomy" id="658858"/>
    <lineage>
        <taxon>Eukaryota</taxon>
        <taxon>Metamonada</taxon>
        <taxon>Diplomonadida</taxon>
        <taxon>Hexamitidae</taxon>
        <taxon>Giardiinae</taxon>
        <taxon>Giardia</taxon>
    </lineage>
</organism>
<reference evidence="4 5" key="1">
    <citation type="journal article" date="2010" name="BMC Genomics">
        <title>Genome analysis and comparative genomics of a Giardia intestinalis assemblage E isolate.</title>
        <authorList>
            <person name="Jerlstrom-Hultqvist J."/>
            <person name="Franzen O."/>
            <person name="Ankarklev J."/>
            <person name="Xu F."/>
            <person name="Nohynkova E."/>
            <person name="Andersson J.O."/>
            <person name="Svard S.G."/>
            <person name="Andersson B."/>
        </authorList>
    </citation>
    <scope>NUCLEOTIDE SEQUENCE [LARGE SCALE GENOMIC DNA]</scope>
    <source>
        <strain evidence="4 5">P15</strain>
    </source>
</reference>
<feature type="domain" description="EGF-like" evidence="3">
    <location>
        <begin position="141"/>
        <end position="179"/>
    </location>
</feature>
<accession>E1EXL3</accession>
<evidence type="ECO:0000313" key="4">
    <source>
        <dbReference type="EMBL" id="EFO65100.1"/>
    </source>
</evidence>
<dbReference type="SMART" id="SM00181">
    <property type="entry name" value="EGF"/>
    <property type="match status" value="9"/>
</dbReference>
<feature type="domain" description="EGF-like" evidence="3">
    <location>
        <begin position="232"/>
        <end position="275"/>
    </location>
</feature>
<evidence type="ECO:0000256" key="1">
    <source>
        <dbReference type="SAM" id="Phobius"/>
    </source>
</evidence>
<dbReference type="InterPro" id="IPR000742">
    <property type="entry name" value="EGF"/>
</dbReference>
<protein>
    <submittedName>
        <fullName evidence="4">High cysteine membrane protein Group 6</fullName>
    </submittedName>
</protein>
<evidence type="ECO:0000256" key="2">
    <source>
        <dbReference type="SAM" id="SignalP"/>
    </source>
</evidence>
<dbReference type="InterPro" id="IPR009030">
    <property type="entry name" value="Growth_fac_rcpt_cys_sf"/>
</dbReference>
<dbReference type="PANTHER" id="PTHR23275:SF101">
    <property type="entry name" value="PROTEIN CONVERTASE SUBTILISIN_KEXINTYPE 5, PUTATIVE-RELATED"/>
    <property type="match status" value="1"/>
</dbReference>
<comment type="caution">
    <text evidence="4">The sequence shown here is derived from an EMBL/GenBank/DDBJ whole genome shotgun (WGS) entry which is preliminary data.</text>
</comment>
<dbReference type="AlphaFoldDB" id="E1EXL3"/>
<name>E1EXL3_GIAIA</name>
<sequence length="633" mass="68030">MTITLLSLKIEIKMLIFMLVVLLLTQPFASTSCNVEYCTECVPDYPDNCMICQDDYKLDAETGKCVPCPKGTWGPRCSTRKCWLTTRVNCLECSNTDRCWTCEDGYYVTWYGGCGACAEGTGGYECQDLICNGVALTNCKTCSTAVEGTCAVCKDSYKLAPENNKCEACPDGRIGPECISMKCLATTRDYCLECLSGTDRCSRCYDDFHPNELGKCVQCQGNTGGYNCEKTKCNGKISENCATCYSAEDAVLEPGACKVCRDGYYKESSNSIACTLCPDNRLSDGITCNAVLCSGTRYDNCQTCTEGEATCQLCLDGYGPNETGSCTPCPDGRGGPNCVGTKCTADQMALVDDCRFCRDDGACVQCATGFKLDNKECVPINGCQSPNCRSCTVTDGTETCKRCQKGYYVVSGRCVRCVGNCLDCKGVGVCVACEDGYTLTADVCVLSSPDVDVGSCNISNCVACLTNNQDVCATCSSGYLWNANERACVVACPDTNCIDCNQSTGECSACAVGYGMQEALCYPCTVSNCSSCAFRKDSISGESAEVCIRCSFGELTIDGQCKAIVRMSKKTAFVSSVGVVVLVLLVCIGVGLFFVFHRKPTQQLGVTPETRLMDSQQNIDPVFFDNSPECVEH</sequence>
<dbReference type="SMART" id="SM00261">
    <property type="entry name" value="FU"/>
    <property type="match status" value="7"/>
</dbReference>
<feature type="domain" description="EGF-like" evidence="3">
    <location>
        <begin position="382"/>
        <end position="415"/>
    </location>
</feature>
<dbReference type="OMA" id="ISCESCE"/>
<keyword evidence="1" id="KW-0472">Membrane</keyword>